<protein>
    <recommendedName>
        <fullName evidence="3">Methyltransferase FkbM domain-containing protein</fullName>
    </recommendedName>
</protein>
<accession>A0ABZ0IJ55</accession>
<reference evidence="1 2" key="1">
    <citation type="journal article" date="2023" name="Microbiol. Resour. Announc.">
        <title>Complete Genome Sequence of Imperialibacter roseus strain P4T.</title>
        <authorList>
            <person name="Tizabi D.R."/>
            <person name="Bachvaroff T."/>
            <person name="Hill R.T."/>
        </authorList>
    </citation>
    <scope>NUCLEOTIDE SEQUENCE [LARGE SCALE GENOMIC DNA]</scope>
    <source>
        <strain evidence="1 2">P4T</strain>
    </source>
</reference>
<gene>
    <name evidence="1" type="ORF">RT717_18395</name>
</gene>
<sequence>MKEKVDMREETLGILELLRPVAPADLIRLGRNYDGGYVFSSRSLANCSHFISCGLSYDWSFEIELKESRPDLPIVAFDRTSGFNSTMLYWVLKNFGKIALYPFRFLGVQDTPAQSWGKISMMLRMKQLFSGNLQFVKKHIGLESNSGVQSFGELLEHSSGYGVKLDVEGTEYELLDTIIDKLDKIELLLIEFHNVEENIDAIVPFLKATRATHYVQHVHGNNYDSVNSFGFLNSIELTIAKKDSGYQPESAEVLTYPVKDLDFPNDRRKPDVGFNFLATD</sequence>
<organism evidence="1 2">
    <name type="scientific">Imperialibacter roseus</name>
    <dbReference type="NCBI Taxonomy" id="1324217"/>
    <lineage>
        <taxon>Bacteria</taxon>
        <taxon>Pseudomonadati</taxon>
        <taxon>Bacteroidota</taxon>
        <taxon>Cytophagia</taxon>
        <taxon>Cytophagales</taxon>
        <taxon>Flammeovirgaceae</taxon>
        <taxon>Imperialibacter</taxon>
    </lineage>
</organism>
<dbReference type="EMBL" id="CP136051">
    <property type="protein sequence ID" value="WOK05055.1"/>
    <property type="molecule type" value="Genomic_DNA"/>
</dbReference>
<keyword evidence="2" id="KW-1185">Reference proteome</keyword>
<name>A0ABZ0IJ55_9BACT</name>
<evidence type="ECO:0000313" key="2">
    <source>
        <dbReference type="Proteomes" id="UP001302349"/>
    </source>
</evidence>
<evidence type="ECO:0008006" key="3">
    <source>
        <dbReference type="Google" id="ProtNLM"/>
    </source>
</evidence>
<evidence type="ECO:0000313" key="1">
    <source>
        <dbReference type="EMBL" id="WOK05055.1"/>
    </source>
</evidence>
<dbReference type="Proteomes" id="UP001302349">
    <property type="component" value="Chromosome"/>
</dbReference>
<dbReference type="RefSeq" id="WP_317487848.1">
    <property type="nucleotide sequence ID" value="NZ_CP136051.1"/>
</dbReference>
<proteinExistence type="predicted"/>